<gene>
    <name evidence="11" type="ORF">BJ085DRAFT_5940</name>
</gene>
<keyword evidence="4" id="KW-0498">Mitosis</keyword>
<evidence type="ECO:0000256" key="4">
    <source>
        <dbReference type="ARBA" id="ARBA00022776"/>
    </source>
</evidence>
<keyword evidence="5" id="KW-0378">Hydrolase</keyword>
<dbReference type="GO" id="GO:0005737">
    <property type="term" value="C:cytoplasm"/>
    <property type="evidence" value="ECO:0007669"/>
    <property type="project" value="TreeGrafter"/>
</dbReference>
<keyword evidence="7" id="KW-0131">Cell cycle</keyword>
<protein>
    <recommendedName>
        <fullName evidence="9">M-phase inducer phosphatase</fullName>
        <ecNumber evidence="2">3.1.3.48</ecNumber>
    </recommendedName>
</protein>
<dbReference type="InterPro" id="IPR036873">
    <property type="entry name" value="Rhodanese-like_dom_sf"/>
</dbReference>
<evidence type="ECO:0000256" key="1">
    <source>
        <dbReference type="ARBA" id="ARBA00011065"/>
    </source>
</evidence>
<dbReference type="AlphaFoldDB" id="A0A4V1J4Q0"/>
<dbReference type="FunFam" id="3.40.250.10:FF:000021">
    <property type="entry name" value="M-phase inducer phosphatase cdc-25.2"/>
    <property type="match status" value="1"/>
</dbReference>
<sequence length="155" mass="18556">DPLKRITTDTMVQVMHGQFRDRYDELLIVDCRFPYAINVTSSDDLDLHFMNQPVTDKRRLVIFHCEYSLHRAPNMAMALRNKDRQLNAVNYPYLHYPEVYVLQGGYRNFFYSNQALCYPEKYVEMNDADHREDCRNRMASFKRGFKRSKSYTEGF</sequence>
<dbReference type="STRING" id="215637.A0A4V1J4Q0"/>
<keyword evidence="6" id="KW-0904">Protein phosphatase</keyword>
<proteinExistence type="inferred from homology"/>
<keyword evidence="3" id="KW-0132">Cell division</keyword>
<dbReference type="SUPFAM" id="SSF52821">
    <property type="entry name" value="Rhodanese/Cell cycle control phosphatase"/>
    <property type="match status" value="1"/>
</dbReference>
<evidence type="ECO:0000313" key="11">
    <source>
        <dbReference type="EMBL" id="RKP36329.1"/>
    </source>
</evidence>
<feature type="non-terminal residue" evidence="11">
    <location>
        <position position="1"/>
    </location>
</feature>
<dbReference type="Proteomes" id="UP000268162">
    <property type="component" value="Unassembled WGS sequence"/>
</dbReference>
<dbReference type="PANTHER" id="PTHR10828:SF17">
    <property type="entry name" value="PROTEIN-TYROSINE-PHOSPHATASE"/>
    <property type="match status" value="1"/>
</dbReference>
<evidence type="ECO:0000256" key="6">
    <source>
        <dbReference type="ARBA" id="ARBA00022912"/>
    </source>
</evidence>
<evidence type="ECO:0000256" key="3">
    <source>
        <dbReference type="ARBA" id="ARBA00022618"/>
    </source>
</evidence>
<evidence type="ECO:0000313" key="12">
    <source>
        <dbReference type="Proteomes" id="UP000268162"/>
    </source>
</evidence>
<comment type="similarity">
    <text evidence="1">Belongs to the MPI phosphatase family.</text>
</comment>
<dbReference type="EMBL" id="ML002673">
    <property type="protein sequence ID" value="RKP36329.1"/>
    <property type="molecule type" value="Genomic_DNA"/>
</dbReference>
<dbReference type="GO" id="GO:0004725">
    <property type="term" value="F:protein tyrosine phosphatase activity"/>
    <property type="evidence" value="ECO:0007669"/>
    <property type="project" value="UniProtKB-EC"/>
</dbReference>
<dbReference type="EC" id="3.1.3.48" evidence="2"/>
<dbReference type="PROSITE" id="PS50206">
    <property type="entry name" value="RHODANESE_3"/>
    <property type="match status" value="1"/>
</dbReference>
<feature type="domain" description="Rhodanese" evidence="10">
    <location>
        <begin position="22"/>
        <end position="118"/>
    </location>
</feature>
<evidence type="ECO:0000256" key="2">
    <source>
        <dbReference type="ARBA" id="ARBA00013064"/>
    </source>
</evidence>
<reference evidence="12" key="1">
    <citation type="journal article" date="2018" name="Nat. Microbiol.">
        <title>Leveraging single-cell genomics to expand the fungal tree of life.</title>
        <authorList>
            <person name="Ahrendt S.R."/>
            <person name="Quandt C.A."/>
            <person name="Ciobanu D."/>
            <person name="Clum A."/>
            <person name="Salamov A."/>
            <person name="Andreopoulos B."/>
            <person name="Cheng J.F."/>
            <person name="Woyke T."/>
            <person name="Pelin A."/>
            <person name="Henrissat B."/>
            <person name="Reynolds N.K."/>
            <person name="Benny G.L."/>
            <person name="Smith M.E."/>
            <person name="James T.Y."/>
            <person name="Grigoriev I.V."/>
        </authorList>
    </citation>
    <scope>NUCLEOTIDE SEQUENCE [LARGE SCALE GENOMIC DNA]</scope>
    <source>
        <strain evidence="12">RSA 468</strain>
    </source>
</reference>
<evidence type="ECO:0000256" key="7">
    <source>
        <dbReference type="ARBA" id="ARBA00023306"/>
    </source>
</evidence>
<dbReference type="SMART" id="SM00450">
    <property type="entry name" value="RHOD"/>
    <property type="match status" value="1"/>
</dbReference>
<comment type="catalytic activity">
    <reaction evidence="8">
        <text>O-phospho-L-tyrosyl-[protein] + H2O = L-tyrosyl-[protein] + phosphate</text>
        <dbReference type="Rhea" id="RHEA:10684"/>
        <dbReference type="Rhea" id="RHEA-COMP:10136"/>
        <dbReference type="Rhea" id="RHEA-COMP:20101"/>
        <dbReference type="ChEBI" id="CHEBI:15377"/>
        <dbReference type="ChEBI" id="CHEBI:43474"/>
        <dbReference type="ChEBI" id="CHEBI:46858"/>
        <dbReference type="ChEBI" id="CHEBI:61978"/>
        <dbReference type="EC" id="3.1.3.48"/>
    </reaction>
</comment>
<evidence type="ECO:0000256" key="9">
    <source>
        <dbReference type="ARBA" id="ARBA00067190"/>
    </source>
</evidence>
<evidence type="ECO:0000259" key="10">
    <source>
        <dbReference type="PROSITE" id="PS50206"/>
    </source>
</evidence>
<dbReference type="InterPro" id="IPR001763">
    <property type="entry name" value="Rhodanese-like_dom"/>
</dbReference>
<evidence type="ECO:0000256" key="5">
    <source>
        <dbReference type="ARBA" id="ARBA00022801"/>
    </source>
</evidence>
<dbReference type="GO" id="GO:0005634">
    <property type="term" value="C:nucleus"/>
    <property type="evidence" value="ECO:0007669"/>
    <property type="project" value="TreeGrafter"/>
</dbReference>
<feature type="non-terminal residue" evidence="11">
    <location>
        <position position="155"/>
    </location>
</feature>
<dbReference type="PANTHER" id="PTHR10828">
    <property type="entry name" value="M-PHASE INDUCER PHOSPHATASE DUAL SPECIFICITY PHOSPHATASE CDC25"/>
    <property type="match status" value="1"/>
</dbReference>
<dbReference type="Gene3D" id="3.40.250.10">
    <property type="entry name" value="Rhodanese-like domain"/>
    <property type="match status" value="1"/>
</dbReference>
<evidence type="ECO:0000256" key="8">
    <source>
        <dbReference type="ARBA" id="ARBA00051722"/>
    </source>
</evidence>
<dbReference type="GO" id="GO:0110032">
    <property type="term" value="P:positive regulation of G2/MI transition of meiotic cell cycle"/>
    <property type="evidence" value="ECO:0007669"/>
    <property type="project" value="TreeGrafter"/>
</dbReference>
<accession>A0A4V1J4Q0</accession>
<dbReference type="Pfam" id="PF00581">
    <property type="entry name" value="Rhodanese"/>
    <property type="match status" value="1"/>
</dbReference>
<dbReference type="GO" id="GO:0010971">
    <property type="term" value="P:positive regulation of G2/M transition of mitotic cell cycle"/>
    <property type="evidence" value="ECO:0007669"/>
    <property type="project" value="TreeGrafter"/>
</dbReference>
<dbReference type="GO" id="GO:0000086">
    <property type="term" value="P:G2/M transition of mitotic cell cycle"/>
    <property type="evidence" value="ECO:0007669"/>
    <property type="project" value="TreeGrafter"/>
</dbReference>
<name>A0A4V1J4Q0_9FUNG</name>
<dbReference type="GO" id="GO:0051301">
    <property type="term" value="P:cell division"/>
    <property type="evidence" value="ECO:0007669"/>
    <property type="project" value="UniProtKB-KW"/>
</dbReference>
<organism evidence="11 12">
    <name type="scientific">Dimargaris cristalligena</name>
    <dbReference type="NCBI Taxonomy" id="215637"/>
    <lineage>
        <taxon>Eukaryota</taxon>
        <taxon>Fungi</taxon>
        <taxon>Fungi incertae sedis</taxon>
        <taxon>Zoopagomycota</taxon>
        <taxon>Kickxellomycotina</taxon>
        <taxon>Dimargaritomycetes</taxon>
        <taxon>Dimargaritales</taxon>
        <taxon>Dimargaritaceae</taxon>
        <taxon>Dimargaris</taxon>
    </lineage>
</organism>
<keyword evidence="12" id="KW-1185">Reference proteome</keyword>